<evidence type="ECO:0000256" key="4">
    <source>
        <dbReference type="ARBA" id="ARBA00022989"/>
    </source>
</evidence>
<dbReference type="PROSITE" id="PS50850">
    <property type="entry name" value="MFS"/>
    <property type="match status" value="1"/>
</dbReference>
<dbReference type="PANTHER" id="PTHR43791">
    <property type="entry name" value="PERMEASE-RELATED"/>
    <property type="match status" value="1"/>
</dbReference>
<evidence type="ECO:0000313" key="9">
    <source>
        <dbReference type="Proteomes" id="UP000548867"/>
    </source>
</evidence>
<dbReference type="InterPro" id="IPR011701">
    <property type="entry name" value="MFS"/>
</dbReference>
<organism evidence="8 9">
    <name type="scientific">Novosphingobium sediminicola</name>
    <dbReference type="NCBI Taxonomy" id="563162"/>
    <lineage>
        <taxon>Bacteria</taxon>
        <taxon>Pseudomonadati</taxon>
        <taxon>Pseudomonadota</taxon>
        <taxon>Alphaproteobacteria</taxon>
        <taxon>Sphingomonadales</taxon>
        <taxon>Sphingomonadaceae</taxon>
        <taxon>Novosphingobium</taxon>
    </lineage>
</organism>
<protein>
    <submittedName>
        <fullName evidence="8">ACS family tartrate transporter-like MFS transporter</fullName>
    </submittedName>
</protein>
<evidence type="ECO:0000256" key="1">
    <source>
        <dbReference type="ARBA" id="ARBA00004141"/>
    </source>
</evidence>
<evidence type="ECO:0000259" key="7">
    <source>
        <dbReference type="PROSITE" id="PS50850"/>
    </source>
</evidence>
<dbReference type="Gene3D" id="1.20.1250.20">
    <property type="entry name" value="MFS general substrate transporter like domains"/>
    <property type="match status" value="2"/>
</dbReference>
<dbReference type="InterPro" id="IPR020846">
    <property type="entry name" value="MFS_dom"/>
</dbReference>
<dbReference type="EMBL" id="JACIDX010000015">
    <property type="protein sequence ID" value="MBB3956714.1"/>
    <property type="molecule type" value="Genomic_DNA"/>
</dbReference>
<evidence type="ECO:0000256" key="3">
    <source>
        <dbReference type="ARBA" id="ARBA00022692"/>
    </source>
</evidence>
<feature type="transmembrane region" description="Helical" evidence="6">
    <location>
        <begin position="366"/>
        <end position="386"/>
    </location>
</feature>
<dbReference type="GO" id="GO:0016020">
    <property type="term" value="C:membrane"/>
    <property type="evidence" value="ECO:0007669"/>
    <property type="project" value="UniProtKB-SubCell"/>
</dbReference>
<keyword evidence="3 6" id="KW-0812">Transmembrane</keyword>
<feature type="transmembrane region" description="Helical" evidence="6">
    <location>
        <begin position="309"/>
        <end position="327"/>
    </location>
</feature>
<feature type="transmembrane region" description="Helical" evidence="6">
    <location>
        <begin position="143"/>
        <end position="161"/>
    </location>
</feature>
<dbReference type="Pfam" id="PF07690">
    <property type="entry name" value="MFS_1"/>
    <property type="match status" value="1"/>
</dbReference>
<reference evidence="8 9" key="1">
    <citation type="submission" date="2020-08" db="EMBL/GenBank/DDBJ databases">
        <title>Genomic Encyclopedia of Type Strains, Phase IV (KMG-IV): sequencing the most valuable type-strain genomes for metagenomic binning, comparative biology and taxonomic classification.</title>
        <authorList>
            <person name="Goeker M."/>
        </authorList>
    </citation>
    <scope>NUCLEOTIDE SEQUENCE [LARGE SCALE GENOMIC DNA]</scope>
    <source>
        <strain evidence="8 9">DSM 27057</strain>
    </source>
</reference>
<proteinExistence type="predicted"/>
<evidence type="ECO:0000256" key="2">
    <source>
        <dbReference type="ARBA" id="ARBA00022448"/>
    </source>
</evidence>
<keyword evidence="9" id="KW-1185">Reference proteome</keyword>
<feature type="transmembrane region" description="Helical" evidence="6">
    <location>
        <begin position="181"/>
        <end position="201"/>
    </location>
</feature>
<dbReference type="CDD" id="cd17319">
    <property type="entry name" value="MFS_ExuT_GudP_like"/>
    <property type="match status" value="1"/>
</dbReference>
<dbReference type="AlphaFoldDB" id="A0A7W6CHQ0"/>
<comment type="caution">
    <text evidence="8">The sequence shown here is derived from an EMBL/GenBank/DDBJ whole genome shotgun (WGS) entry which is preliminary data.</text>
</comment>
<gene>
    <name evidence="8" type="ORF">GGR38_003680</name>
</gene>
<evidence type="ECO:0000256" key="5">
    <source>
        <dbReference type="ARBA" id="ARBA00023136"/>
    </source>
</evidence>
<dbReference type="SUPFAM" id="SSF103473">
    <property type="entry name" value="MFS general substrate transporter"/>
    <property type="match status" value="1"/>
</dbReference>
<comment type="subcellular location">
    <subcellularLocation>
        <location evidence="1">Membrane</location>
        <topology evidence="1">Multi-pass membrane protein</topology>
    </subcellularLocation>
</comment>
<feature type="transmembrane region" description="Helical" evidence="6">
    <location>
        <begin position="398"/>
        <end position="419"/>
    </location>
</feature>
<dbReference type="PANTHER" id="PTHR43791:SF36">
    <property type="entry name" value="TRANSPORTER, PUTATIVE (AFU_ORTHOLOGUE AFUA_6G08340)-RELATED"/>
    <property type="match status" value="1"/>
</dbReference>
<dbReference type="GO" id="GO:0022857">
    <property type="term" value="F:transmembrane transporter activity"/>
    <property type="evidence" value="ECO:0007669"/>
    <property type="project" value="InterPro"/>
</dbReference>
<feature type="transmembrane region" description="Helical" evidence="6">
    <location>
        <begin position="21"/>
        <end position="44"/>
    </location>
</feature>
<feature type="transmembrane region" description="Helical" evidence="6">
    <location>
        <begin position="112"/>
        <end position="136"/>
    </location>
</feature>
<keyword evidence="5 6" id="KW-0472">Membrane</keyword>
<keyword evidence="4 6" id="KW-1133">Transmembrane helix</keyword>
<evidence type="ECO:0000313" key="8">
    <source>
        <dbReference type="EMBL" id="MBB3956714.1"/>
    </source>
</evidence>
<feature type="transmembrane region" description="Helical" evidence="6">
    <location>
        <begin position="243"/>
        <end position="265"/>
    </location>
</feature>
<name>A0A7W6CHQ0_9SPHN</name>
<keyword evidence="2" id="KW-0813">Transport</keyword>
<feature type="transmembrane region" description="Helical" evidence="6">
    <location>
        <begin position="87"/>
        <end position="106"/>
    </location>
</feature>
<accession>A0A7W6CHQ0</accession>
<feature type="transmembrane region" description="Helical" evidence="6">
    <location>
        <begin position="277"/>
        <end position="297"/>
    </location>
</feature>
<sequence length="427" mass="45140">MKQSTNSALEQTISAKVIARLVVPCALYILIGAIDRTNVAFAALTMNNDLGLSPAQYGFGAGVLFIGYMLAKYPSVLLYEAIGMHRWLASITAIWGICSASMALVHTNGQLYALRIAIGFAEGGLSSGLMLYLSLWASERHRAAILAIPIMSINVAQVIGAPVSGQLLDWTNPWGITPWRMMFIAEAIPALALAIFAYLWFPDTPDHARWLDGEQRAWISANVRGAQKAPGGGERWAVLRSKVGWTCAAIWFCILASNYGIMFWLPQVVKGMGNLTSTQTGIVVALPNAASAIGLILNARHSDRTGERFLHVAIPALLGGVLLVCAWCLGAGAAGLLCLILGGACTGCTVAAFWAIPTRMLAPQGLAMGIVVINMAGSLAGATVPPLMGVLKQTTGSFLPPTLLLLGLAVMCAGLVILARRQMARAA</sequence>
<dbReference type="RefSeq" id="WP_183627569.1">
    <property type="nucleotide sequence ID" value="NZ_JACIDX010000015.1"/>
</dbReference>
<evidence type="ECO:0000256" key="6">
    <source>
        <dbReference type="SAM" id="Phobius"/>
    </source>
</evidence>
<feature type="transmembrane region" description="Helical" evidence="6">
    <location>
        <begin position="333"/>
        <end position="354"/>
    </location>
</feature>
<feature type="transmembrane region" description="Helical" evidence="6">
    <location>
        <begin position="56"/>
        <end position="75"/>
    </location>
</feature>
<dbReference type="InterPro" id="IPR036259">
    <property type="entry name" value="MFS_trans_sf"/>
</dbReference>
<feature type="domain" description="Major facilitator superfamily (MFS) profile" evidence="7">
    <location>
        <begin position="21"/>
        <end position="425"/>
    </location>
</feature>
<dbReference type="Proteomes" id="UP000548867">
    <property type="component" value="Unassembled WGS sequence"/>
</dbReference>